<dbReference type="Proteomes" id="UP000664859">
    <property type="component" value="Unassembled WGS sequence"/>
</dbReference>
<dbReference type="SUPFAM" id="SSF48371">
    <property type="entry name" value="ARM repeat"/>
    <property type="match status" value="1"/>
</dbReference>
<evidence type="ECO:0000313" key="2">
    <source>
        <dbReference type="EMBL" id="KAG5175339.1"/>
    </source>
</evidence>
<sequence length="392" mass="40011">MDGGAQAQAALPCEAQVARMMRSFPDDASIQVWGAQAIHALIVDDVNNVDFSNRLGQAGACAALLSALATHSQNAAVQAAGLRAVCKLADECPANCCRFQDAGIGTALIDATRTHAADADVQETACLAIANLAYTIGGAEVERTFRSAAAGAIDAVTEALRAYIHHPKVPHQALSALSAMAVCRFGPVDITLPQRLHAAQVAQAVVAAMRTDVTLEGLQSAAATAIESMTESSDGGGAAVAQQFLDAGAGNALMNALAASTASGATSDTLKALAALAQYGGSAAQLLAAGVAEAIMAAVDKHCVRGGVLSADFKCTLVISAAMSAIAALAASAPADSARLSTVGACEVVARAVRLHMDAQEFDQTFGIGSTLAWRRSQRWPQLVSHTPRPWL</sequence>
<organism evidence="2 3">
    <name type="scientific">Tribonema minus</name>
    <dbReference type="NCBI Taxonomy" id="303371"/>
    <lineage>
        <taxon>Eukaryota</taxon>
        <taxon>Sar</taxon>
        <taxon>Stramenopiles</taxon>
        <taxon>Ochrophyta</taxon>
        <taxon>PX clade</taxon>
        <taxon>Xanthophyceae</taxon>
        <taxon>Tribonematales</taxon>
        <taxon>Tribonemataceae</taxon>
        <taxon>Tribonema</taxon>
    </lineage>
</organism>
<dbReference type="EMBL" id="JAFCMP010000551">
    <property type="protein sequence ID" value="KAG5175339.1"/>
    <property type="molecule type" value="Genomic_DNA"/>
</dbReference>
<dbReference type="PANTHER" id="PTHR22895:SF0">
    <property type="entry name" value="ARMADILLO REPEAT-CONTAINING PROTEIN 6"/>
    <property type="match status" value="1"/>
</dbReference>
<accession>A0A835YQI2</accession>
<proteinExistence type="predicted"/>
<name>A0A835YQI2_9STRA</name>
<dbReference type="PANTHER" id="PTHR22895">
    <property type="entry name" value="ARMADILLO REPEAT-CONTAINING PROTEIN 6"/>
    <property type="match status" value="1"/>
</dbReference>
<dbReference type="InterPro" id="IPR011989">
    <property type="entry name" value="ARM-like"/>
</dbReference>
<comment type="caution">
    <text evidence="2">The sequence shown here is derived from an EMBL/GenBank/DDBJ whole genome shotgun (WGS) entry which is preliminary data.</text>
</comment>
<keyword evidence="1" id="KW-0677">Repeat</keyword>
<reference evidence="2" key="1">
    <citation type="submission" date="2021-02" db="EMBL/GenBank/DDBJ databases">
        <title>First Annotated Genome of the Yellow-green Alga Tribonema minus.</title>
        <authorList>
            <person name="Mahan K.M."/>
        </authorList>
    </citation>
    <scope>NUCLEOTIDE SEQUENCE</scope>
    <source>
        <strain evidence="2">UTEX B ZZ1240</strain>
    </source>
</reference>
<gene>
    <name evidence="2" type="ORF">JKP88DRAFT_338851</name>
</gene>
<dbReference type="InterPro" id="IPR016024">
    <property type="entry name" value="ARM-type_fold"/>
</dbReference>
<dbReference type="AlphaFoldDB" id="A0A835YQI2"/>
<evidence type="ECO:0000313" key="3">
    <source>
        <dbReference type="Proteomes" id="UP000664859"/>
    </source>
</evidence>
<evidence type="ECO:0000256" key="1">
    <source>
        <dbReference type="ARBA" id="ARBA00022737"/>
    </source>
</evidence>
<keyword evidence="3" id="KW-1185">Reference proteome</keyword>
<protein>
    <submittedName>
        <fullName evidence="2">Armadillo-type protein</fullName>
    </submittedName>
</protein>
<dbReference type="Gene3D" id="1.25.10.10">
    <property type="entry name" value="Leucine-rich Repeat Variant"/>
    <property type="match status" value="1"/>
</dbReference>